<dbReference type="AlphaFoldDB" id="I4Z539"/>
<feature type="region of interest" description="Disordered" evidence="1">
    <location>
        <begin position="321"/>
        <end position="352"/>
    </location>
</feature>
<dbReference type="Gene3D" id="3.40.50.720">
    <property type="entry name" value="NAD(P)-binding Rossmann-like Domain"/>
    <property type="match status" value="1"/>
</dbReference>
<dbReference type="EMBL" id="JH660693">
    <property type="protein sequence ID" value="EIM31331.1"/>
    <property type="molecule type" value="Genomic_DNA"/>
</dbReference>
<dbReference type="PANTHER" id="PTHR48079:SF6">
    <property type="entry name" value="NAD(P)-BINDING DOMAIN-CONTAINING PROTEIN-RELATED"/>
    <property type="match status" value="1"/>
</dbReference>
<reference evidence="3 4" key="1">
    <citation type="submission" date="2012-04" db="EMBL/GenBank/DDBJ databases">
        <title>Improved High-Quality Draft sequence of Leptothrix ochracea L12.</title>
        <authorList>
            <consortium name="US DOE Joint Genome Institute"/>
            <person name="Lucas S."/>
            <person name="Han J."/>
            <person name="Lapidus A."/>
            <person name="Cheng J.-F."/>
            <person name="Goodwin L."/>
            <person name="Pitluck S."/>
            <person name="Peters L."/>
            <person name="Zeytun A."/>
            <person name="Detter J.C."/>
            <person name="Han C."/>
            <person name="Tapia R."/>
            <person name="Land M."/>
            <person name="Hauser L."/>
            <person name="Kyrpides N."/>
            <person name="Ivanova N."/>
            <person name="Pagani I."/>
            <person name="Stepanauskas R."/>
            <person name="Masland D."/>
            <person name="Poulton N."/>
            <person name="Emerson D."/>
            <person name="Fleming E."/>
            <person name="Woyke T."/>
        </authorList>
    </citation>
    <scope>NUCLEOTIDE SEQUENCE [LARGE SCALE GENOMIC DNA]</scope>
    <source>
        <strain evidence="3 4">L12</strain>
    </source>
</reference>
<evidence type="ECO:0000256" key="1">
    <source>
        <dbReference type="SAM" id="MobiDB-lite"/>
    </source>
</evidence>
<organism evidence="3 4">
    <name type="scientific">Leptothrix ochracea L12</name>
    <dbReference type="NCBI Taxonomy" id="735332"/>
    <lineage>
        <taxon>Bacteria</taxon>
        <taxon>Pseudomonadati</taxon>
        <taxon>Pseudomonadota</taxon>
        <taxon>Betaproteobacteria</taxon>
        <taxon>Burkholderiales</taxon>
        <taxon>Sphaerotilaceae</taxon>
        <taxon>Leptothrix</taxon>
    </lineage>
</organism>
<dbReference type="Pfam" id="PF13460">
    <property type="entry name" value="NAD_binding_10"/>
    <property type="match status" value="1"/>
</dbReference>
<dbReference type="InterPro" id="IPR016040">
    <property type="entry name" value="NAD(P)-bd_dom"/>
</dbReference>
<proteinExistence type="predicted"/>
<dbReference type="SUPFAM" id="SSF51735">
    <property type="entry name" value="NAD(P)-binding Rossmann-fold domains"/>
    <property type="match status" value="1"/>
</dbReference>
<evidence type="ECO:0000313" key="3">
    <source>
        <dbReference type="EMBL" id="EIM31331.1"/>
    </source>
</evidence>
<dbReference type="InterPro" id="IPR036291">
    <property type="entry name" value="NAD(P)-bd_dom_sf"/>
</dbReference>
<dbReference type="Proteomes" id="UP000053899">
    <property type="component" value="Unassembled WGS sequence"/>
</dbReference>
<dbReference type="RefSeq" id="WP_009453610.1">
    <property type="nucleotide sequence ID" value="NZ_JH660693.1"/>
</dbReference>
<dbReference type="GO" id="GO:0004029">
    <property type="term" value="F:aldehyde dehydrogenase (NAD+) activity"/>
    <property type="evidence" value="ECO:0007669"/>
    <property type="project" value="TreeGrafter"/>
</dbReference>
<dbReference type="GeneID" id="92352441"/>
<feature type="domain" description="NAD(P)-binding" evidence="2">
    <location>
        <begin position="37"/>
        <end position="190"/>
    </location>
</feature>
<gene>
    <name evidence="3" type="ORF">LepocDRAFT_00000580</name>
</gene>
<dbReference type="GO" id="GO:0005737">
    <property type="term" value="C:cytoplasm"/>
    <property type="evidence" value="ECO:0007669"/>
    <property type="project" value="TreeGrafter"/>
</dbReference>
<protein>
    <submittedName>
        <fullName evidence="3">RmlD-like substrate binding protein</fullName>
    </submittedName>
</protein>
<dbReference type="InterPro" id="IPR051783">
    <property type="entry name" value="NAD(P)-dependent_oxidoreduct"/>
</dbReference>
<feature type="compositionally biased region" description="Low complexity" evidence="1">
    <location>
        <begin position="338"/>
        <end position="352"/>
    </location>
</feature>
<evidence type="ECO:0000259" key="2">
    <source>
        <dbReference type="Pfam" id="PF13460"/>
    </source>
</evidence>
<dbReference type="HOGENOM" id="CLU_007383_11_4_4"/>
<dbReference type="PANTHER" id="PTHR48079">
    <property type="entry name" value="PROTEIN YEEZ"/>
    <property type="match status" value="1"/>
</dbReference>
<sequence>MRTAIVPSSFSSLAGRTPACNKPRAFRQPRLLIVGCGDVGLRVAQALGGRLRLRALSSSPERFAQLRQHGLLPIAGNLDQPRSLKRLRGLAAWVMHLAPPPTQPSTPNHATQDPRTRHLLNALGASVERLIYASTTGVYGDAGGARFDETRPVAPATARAARRVDAERQLRQRGKHRGAPLQTALLRIPGIYALDREGGDPRERVRRSAPVLRPEDDVYTNHIHADDLARACIAALWRAKPQRVIHVCDQSELRMGDYFDLVADLSHLPRPPRLSRVDAAQQLGPMTLSFMSESRRLDATRLERELRLVLRYPDIKAGLARPVTAAPTDRPDAPPHPAAATGSLPAALAPRS</sequence>
<name>I4Z539_9BURK</name>
<keyword evidence="4" id="KW-1185">Reference proteome</keyword>
<evidence type="ECO:0000313" key="4">
    <source>
        <dbReference type="Proteomes" id="UP000053899"/>
    </source>
</evidence>
<accession>I4Z539</accession>